<comment type="caution">
    <text evidence="5">The sequence shown here is derived from an EMBL/GenBank/DDBJ whole genome shotgun (WGS) entry which is preliminary data.</text>
</comment>
<feature type="non-terminal residue" evidence="5">
    <location>
        <position position="393"/>
    </location>
</feature>
<reference evidence="5" key="2">
    <citation type="submission" date="2023-06" db="EMBL/GenBank/DDBJ databases">
        <title>Genome assembly of Pristionchus species.</title>
        <authorList>
            <person name="Yoshida K."/>
            <person name="Sommer R.J."/>
        </authorList>
    </citation>
    <scope>NUCLEOTIDE SEQUENCE</scope>
    <source>
        <strain evidence="5 6">RS5460</strain>
    </source>
</reference>
<dbReference type="EMBL" id="BTRK01000003">
    <property type="protein sequence ID" value="GMR40859.1"/>
    <property type="molecule type" value="Genomic_DNA"/>
</dbReference>
<dbReference type="AlphaFoldDB" id="A0AAN5D6D2"/>
<evidence type="ECO:0000313" key="5">
    <source>
        <dbReference type="EMBL" id="GMR56855.1"/>
    </source>
</evidence>
<evidence type="ECO:0000313" key="4">
    <source>
        <dbReference type="EMBL" id="GMR42273.1"/>
    </source>
</evidence>
<feature type="compositionally biased region" description="Polar residues" evidence="2">
    <location>
        <begin position="135"/>
        <end position="150"/>
    </location>
</feature>
<dbReference type="EMBL" id="BTRK01000003">
    <property type="protein sequence ID" value="GMR42273.1"/>
    <property type="molecule type" value="Genomic_DNA"/>
</dbReference>
<evidence type="ECO:0000313" key="6">
    <source>
        <dbReference type="Proteomes" id="UP001328107"/>
    </source>
</evidence>
<keyword evidence="1" id="KW-0175">Coiled coil</keyword>
<dbReference type="Proteomes" id="UP001328107">
    <property type="component" value="Unassembled WGS sequence"/>
</dbReference>
<organism evidence="5 6">
    <name type="scientific">Pristionchus mayeri</name>
    <dbReference type="NCBI Taxonomy" id="1317129"/>
    <lineage>
        <taxon>Eukaryota</taxon>
        <taxon>Metazoa</taxon>
        <taxon>Ecdysozoa</taxon>
        <taxon>Nematoda</taxon>
        <taxon>Chromadorea</taxon>
        <taxon>Rhabditida</taxon>
        <taxon>Rhabditina</taxon>
        <taxon>Diplogasteromorpha</taxon>
        <taxon>Diplogasteroidea</taxon>
        <taxon>Neodiplogasteridae</taxon>
        <taxon>Pristionchus</taxon>
    </lineage>
</organism>
<accession>A0AAN5D6D2</accession>
<feature type="region of interest" description="Disordered" evidence="2">
    <location>
        <begin position="67"/>
        <end position="97"/>
    </location>
</feature>
<proteinExistence type="predicted"/>
<evidence type="ECO:0000256" key="1">
    <source>
        <dbReference type="SAM" id="Coils"/>
    </source>
</evidence>
<evidence type="ECO:0000313" key="3">
    <source>
        <dbReference type="EMBL" id="GMR40859.1"/>
    </source>
</evidence>
<dbReference type="EMBL" id="BTRK01000006">
    <property type="protein sequence ID" value="GMR56855.1"/>
    <property type="molecule type" value="Genomic_DNA"/>
</dbReference>
<sequence length="393" mass="44506">MSYCLVKIGDRYEITDRTFIRGPELAWEDIEVVKKGGKTRVKALYVNGGKRDEMEKLLKDAVNGEIRQPRKRKEPQFSIVEPAESDVEEEGKRSRPMRAASRFMQVLEMSPDLTPDLKRVKKERGTSIPPVADTPATSHPPKSTFSSKKKNTGTVTLDTIYGLLVDLKGNFEKLNARQDRLERTCREIYNDTVGVRHEVNQPLLIMFERAHIFSQSRLLVESSKDRSIVISTGPLYGIYEGITEEMVAAIDDTEESIECFAGKLDVLLFHSSTLSHPDRDQEKLEWLIKVVLHRRRITVKAQKRKWKGLILGRINHNARREEGKQQERLVVSQPRRAVYTPPVLLSAVRPSSTAAQFPSTPRVSSPLTTTSHFPSTPRVSSSLTMASQFPSTP</sequence>
<keyword evidence="6" id="KW-1185">Reference proteome</keyword>
<reference evidence="6" key="1">
    <citation type="submission" date="2022-10" db="EMBL/GenBank/DDBJ databases">
        <title>Genome assembly of Pristionchus species.</title>
        <authorList>
            <person name="Yoshida K."/>
            <person name="Sommer R.J."/>
        </authorList>
    </citation>
    <scope>NUCLEOTIDE SEQUENCE [LARGE SCALE GENOMIC DNA]</scope>
    <source>
        <strain evidence="6">RS5460</strain>
    </source>
</reference>
<feature type="coiled-coil region" evidence="1">
    <location>
        <begin position="164"/>
        <end position="191"/>
    </location>
</feature>
<feature type="region of interest" description="Disordered" evidence="2">
    <location>
        <begin position="122"/>
        <end position="150"/>
    </location>
</feature>
<evidence type="ECO:0000256" key="2">
    <source>
        <dbReference type="SAM" id="MobiDB-lite"/>
    </source>
</evidence>
<name>A0AAN5D6D2_9BILA</name>
<protein>
    <submittedName>
        <fullName evidence="5">Uncharacterized protein</fullName>
    </submittedName>
</protein>
<feature type="region of interest" description="Disordered" evidence="2">
    <location>
        <begin position="350"/>
        <end position="393"/>
    </location>
</feature>
<gene>
    <name evidence="3" type="ORF">PMAYCL1PPCAC_11054</name>
    <name evidence="4" type="ORF">PMAYCL1PPCAC_12468</name>
    <name evidence="5" type="ORF">PMAYCL1PPCAC_27050</name>
</gene>